<evidence type="ECO:0000313" key="3">
    <source>
        <dbReference type="EMBL" id="KAJ1354121.1"/>
    </source>
</evidence>
<evidence type="ECO:0000256" key="2">
    <source>
        <dbReference type="SAM" id="Phobius"/>
    </source>
</evidence>
<feature type="transmembrane region" description="Helical" evidence="2">
    <location>
        <begin position="63"/>
        <end position="83"/>
    </location>
</feature>
<keyword evidence="2" id="KW-0812">Transmembrane</keyword>
<comment type="caution">
    <text evidence="3">The sequence shown here is derived from an EMBL/GenBank/DDBJ whole genome shotgun (WGS) entry which is preliminary data.</text>
</comment>
<keyword evidence="2" id="KW-0472">Membrane</keyword>
<dbReference type="EMBL" id="JAHQIW010001971">
    <property type="protein sequence ID" value="KAJ1354121.1"/>
    <property type="molecule type" value="Genomic_DNA"/>
</dbReference>
<proteinExistence type="predicted"/>
<keyword evidence="4" id="KW-1185">Reference proteome</keyword>
<reference evidence="3" key="1">
    <citation type="submission" date="2021-06" db="EMBL/GenBank/DDBJ databases">
        <title>Parelaphostrongylus tenuis whole genome reference sequence.</title>
        <authorList>
            <person name="Garwood T.J."/>
            <person name="Larsen P.A."/>
            <person name="Fountain-Jones N.M."/>
            <person name="Garbe J.R."/>
            <person name="Macchietto M.G."/>
            <person name="Kania S.A."/>
            <person name="Gerhold R.W."/>
            <person name="Richards J.E."/>
            <person name="Wolf T.M."/>
        </authorList>
    </citation>
    <scope>NUCLEOTIDE SEQUENCE</scope>
    <source>
        <strain evidence="3">MNPRO001-30</strain>
        <tissue evidence="3">Meninges</tissue>
    </source>
</reference>
<name>A0AAD5MU82_PARTN</name>
<feature type="region of interest" description="Disordered" evidence="1">
    <location>
        <begin position="166"/>
        <end position="185"/>
    </location>
</feature>
<dbReference type="Proteomes" id="UP001196413">
    <property type="component" value="Unassembled WGS sequence"/>
</dbReference>
<feature type="compositionally biased region" description="Basic and acidic residues" evidence="1">
    <location>
        <begin position="175"/>
        <end position="185"/>
    </location>
</feature>
<organism evidence="3 4">
    <name type="scientific">Parelaphostrongylus tenuis</name>
    <name type="common">Meningeal worm</name>
    <dbReference type="NCBI Taxonomy" id="148309"/>
    <lineage>
        <taxon>Eukaryota</taxon>
        <taxon>Metazoa</taxon>
        <taxon>Ecdysozoa</taxon>
        <taxon>Nematoda</taxon>
        <taxon>Chromadorea</taxon>
        <taxon>Rhabditida</taxon>
        <taxon>Rhabditina</taxon>
        <taxon>Rhabditomorpha</taxon>
        <taxon>Strongyloidea</taxon>
        <taxon>Metastrongylidae</taxon>
        <taxon>Parelaphostrongylus</taxon>
    </lineage>
</organism>
<protein>
    <submittedName>
        <fullName evidence="3">Uncharacterized protein</fullName>
    </submittedName>
</protein>
<evidence type="ECO:0000313" key="4">
    <source>
        <dbReference type="Proteomes" id="UP001196413"/>
    </source>
</evidence>
<gene>
    <name evidence="3" type="ORF">KIN20_010946</name>
</gene>
<sequence length="185" mass="20860">MHLCDRQMNFTKRTCCQLVLLLNDTTRVPLCDVEFLAQDDNSSIIYKPPVFLDEPLDVHEDHATFLVGIALLMLVAFGCIFTLSRVIKPRFSLVTSECIANYDFMMWMPPKSNQGSSMLVCLRGMTCRPSSFSERHSNISAISSNVRLLPTYRSVTSTPISSAFSSFPPPPPYAERQRLTDDEVV</sequence>
<accession>A0AAD5MU82</accession>
<evidence type="ECO:0000256" key="1">
    <source>
        <dbReference type="SAM" id="MobiDB-lite"/>
    </source>
</evidence>
<keyword evidence="2" id="KW-1133">Transmembrane helix</keyword>
<dbReference type="AlphaFoldDB" id="A0AAD5MU82"/>